<evidence type="ECO:0000313" key="1">
    <source>
        <dbReference type="EMBL" id="KAJ4724311.1"/>
    </source>
</evidence>
<proteinExistence type="predicted"/>
<protein>
    <submittedName>
        <fullName evidence="1">G-type lectin S-receptor-like serine/threonine-protein kinase</fullName>
    </submittedName>
</protein>
<comment type="caution">
    <text evidence="1">The sequence shown here is derived from an EMBL/GenBank/DDBJ whole genome shotgun (WGS) entry which is preliminary data.</text>
</comment>
<keyword evidence="2" id="KW-1185">Reference proteome</keyword>
<name>A0ACC1YKJ3_MELAZ</name>
<evidence type="ECO:0000313" key="2">
    <source>
        <dbReference type="Proteomes" id="UP001164539"/>
    </source>
</evidence>
<dbReference type="Proteomes" id="UP001164539">
    <property type="component" value="Chromosome 2"/>
</dbReference>
<reference evidence="1 2" key="1">
    <citation type="journal article" date="2023" name="Science">
        <title>Complex scaffold remodeling in plant triterpene biosynthesis.</title>
        <authorList>
            <person name="De La Pena R."/>
            <person name="Hodgson H."/>
            <person name="Liu J.C."/>
            <person name="Stephenson M.J."/>
            <person name="Martin A.C."/>
            <person name="Owen C."/>
            <person name="Harkess A."/>
            <person name="Leebens-Mack J."/>
            <person name="Jimenez L.E."/>
            <person name="Osbourn A."/>
            <person name="Sattely E.S."/>
        </authorList>
    </citation>
    <scope>NUCLEOTIDE SEQUENCE [LARGE SCALE GENOMIC DNA]</scope>
    <source>
        <strain evidence="2">cv. JPN11</strain>
        <tissue evidence="1">Leaf</tissue>
    </source>
</reference>
<accession>A0ACC1YKJ3</accession>
<dbReference type="EMBL" id="CM051395">
    <property type="protein sequence ID" value="KAJ4724311.1"/>
    <property type="molecule type" value="Genomic_DNA"/>
</dbReference>
<gene>
    <name evidence="1" type="ORF">OWV82_003314</name>
</gene>
<organism evidence="1 2">
    <name type="scientific">Melia azedarach</name>
    <name type="common">Chinaberry tree</name>
    <dbReference type="NCBI Taxonomy" id="155640"/>
    <lineage>
        <taxon>Eukaryota</taxon>
        <taxon>Viridiplantae</taxon>
        <taxon>Streptophyta</taxon>
        <taxon>Embryophyta</taxon>
        <taxon>Tracheophyta</taxon>
        <taxon>Spermatophyta</taxon>
        <taxon>Magnoliopsida</taxon>
        <taxon>eudicotyledons</taxon>
        <taxon>Gunneridae</taxon>
        <taxon>Pentapetalae</taxon>
        <taxon>rosids</taxon>
        <taxon>malvids</taxon>
        <taxon>Sapindales</taxon>
        <taxon>Meliaceae</taxon>
        <taxon>Melia</taxon>
    </lineage>
</organism>
<sequence length="225" mass="25056">MKNPYVQLMDTGNLVVKDRKTGNLENLLWQSFDHPCDTLLPGVKLGRSFKTGKDRYLSSWKSPEDPAPGQFSLWIDPTGFPQLVLRQESVMLYRAGSWNGQGFTGSPARTPNVSLCNFQFVMNETEVSYECDTNGALVSRLWVDQSGGVVRYIRSQVEPGRWVSAIYAPVDQCDIYSTCGANGRCLVNRSSGCVCLKGFATQSLKDWSVAKSTKDCIRETQLNCT</sequence>